<evidence type="ECO:0000256" key="1">
    <source>
        <dbReference type="SAM" id="SignalP"/>
    </source>
</evidence>
<dbReference type="InterPro" id="IPR008928">
    <property type="entry name" value="6-hairpin_glycosidase_sf"/>
</dbReference>
<feature type="domain" description="Alpha-rhamnosidase-like N-terminal" evidence="4">
    <location>
        <begin position="70"/>
        <end position="262"/>
    </location>
</feature>
<feature type="domain" description="Alpha-L-rhamnosidase C-terminal" evidence="3">
    <location>
        <begin position="620"/>
        <end position="657"/>
    </location>
</feature>
<dbReference type="InterPro" id="IPR035396">
    <property type="entry name" value="Bac_rhamnosid6H"/>
</dbReference>
<dbReference type="InterPro" id="IPR048932">
    <property type="entry name" value="Rhamnosid-like_N_bacteroidetes"/>
</dbReference>
<dbReference type="Pfam" id="PF17390">
    <property type="entry name" value="Bac_rhamnosid_C"/>
    <property type="match status" value="1"/>
</dbReference>
<evidence type="ECO:0000259" key="3">
    <source>
        <dbReference type="Pfam" id="PF17390"/>
    </source>
</evidence>
<dbReference type="EMBL" id="WKJJ01000008">
    <property type="protein sequence ID" value="MRV72803.1"/>
    <property type="molecule type" value="Genomic_DNA"/>
</dbReference>
<dbReference type="Gene3D" id="1.50.10.10">
    <property type="match status" value="1"/>
</dbReference>
<dbReference type="Gene3D" id="2.60.420.10">
    <property type="entry name" value="Maltose phosphorylase, domain 3"/>
    <property type="match status" value="1"/>
</dbReference>
<reference evidence="5 6" key="1">
    <citation type="submission" date="2019-11" db="EMBL/GenBank/DDBJ databases">
        <title>Novel species isolated from a subtropical stream in China.</title>
        <authorList>
            <person name="Lu H."/>
        </authorList>
    </citation>
    <scope>NUCLEOTIDE SEQUENCE [LARGE SCALE GENOMIC DNA]</scope>
    <source>
        <strain evidence="5 6">FT92W</strain>
    </source>
</reference>
<dbReference type="SUPFAM" id="SSF48208">
    <property type="entry name" value="Six-hairpin glycosidases"/>
    <property type="match status" value="1"/>
</dbReference>
<gene>
    <name evidence="5" type="ORF">GJ700_13910</name>
</gene>
<dbReference type="PANTHER" id="PTHR34987:SF6">
    <property type="entry name" value="ALPHA-L-RHAMNOSIDASE SIX-HAIRPIN GLYCOSIDASE DOMAIN-CONTAINING PROTEIN"/>
    <property type="match status" value="1"/>
</dbReference>
<feature type="domain" description="Alpha-L-rhamnosidase six-hairpin glycosidase" evidence="2">
    <location>
        <begin position="285"/>
        <end position="616"/>
    </location>
</feature>
<dbReference type="Gene3D" id="2.60.120.260">
    <property type="entry name" value="Galactose-binding domain-like"/>
    <property type="match status" value="2"/>
</dbReference>
<dbReference type="GO" id="GO:0005975">
    <property type="term" value="P:carbohydrate metabolic process"/>
    <property type="evidence" value="ECO:0007669"/>
    <property type="project" value="InterPro"/>
</dbReference>
<evidence type="ECO:0000259" key="4">
    <source>
        <dbReference type="Pfam" id="PF21209"/>
    </source>
</evidence>
<dbReference type="AlphaFoldDB" id="A0A7X2INN4"/>
<sequence>MKLSARHLAAAIAALVFPLTGMAQAPAPATWIWYPGDFEIWLSNEMQVKRNERDALFMPFWRFYSHQPQVNFTRHVDLAEPETISLQVEGKYSVVVDGKFVQGDQRHVLVPAGKHGINVQVYNAATPPAIYVQGKTIRSDGHWTVGPKPFYKPLNGVPVQAASWHFDTPAAPPSRYRLATREIGAARIQRGAHSLLVDFGQETIGFVKLKQVKGRGNVTLYYGESLEEALATETGETLDRLAIAHDGDMVLPNSRAMRYVNIRFDDDVDIGDVALLYEYLPQVRRGSFKSSDAALNRIWDVSLRTLELNTREFFLDGIKRDHWIWSGDAVQTYLMNYYAFFDSDTVKRTTWALRGADPVDMHINTILDYSLYWFIGIDDYYRYTGDAAFVQSIYPRMVTLMDFVLGRRNSNGMLEGMPGDWVFVDWAPMPTDGELAVIQLLLARSLDAMADSATLVKDVERAAKYRALAADLKQKIMAAFWDPERQAFIHRRKDGKPDTLVTRHPNMFALMFGYLDAAQAEAVKRNVLMNDQVQKITTPYMRFYELAALAESGRQDYVTGQVRDYWGGMLNDGATCFWEQYDPAQKAPERYAMYGKAFGMSLCHAWGASPLYLFGRYYLGVRPVQPGYATYVVEPRLGCLEWIEGKVPTPHGDIDVAASTTEIRVRAHGGQGTLRFASTVAPRCREGVIRTASTGHYEMTLEPGRDYVVAYAAASSR</sequence>
<protein>
    <submittedName>
        <fullName evidence="5">Bacterial alpha-L-rhamnosidase</fullName>
    </submittedName>
</protein>
<evidence type="ECO:0000259" key="2">
    <source>
        <dbReference type="Pfam" id="PF17389"/>
    </source>
</evidence>
<dbReference type="InterPro" id="IPR012341">
    <property type="entry name" value="6hp_glycosidase-like_sf"/>
</dbReference>
<feature type="signal peptide" evidence="1">
    <location>
        <begin position="1"/>
        <end position="25"/>
    </location>
</feature>
<dbReference type="Pfam" id="PF17389">
    <property type="entry name" value="Bac_rhamnosid6H"/>
    <property type="match status" value="1"/>
</dbReference>
<dbReference type="Proteomes" id="UP000446768">
    <property type="component" value="Unassembled WGS sequence"/>
</dbReference>
<evidence type="ECO:0000313" key="6">
    <source>
        <dbReference type="Proteomes" id="UP000446768"/>
    </source>
</evidence>
<evidence type="ECO:0000313" key="5">
    <source>
        <dbReference type="EMBL" id="MRV72803.1"/>
    </source>
</evidence>
<dbReference type="Pfam" id="PF21209">
    <property type="entry name" value="Bac_rhamnosid-like_N"/>
    <property type="match status" value="1"/>
</dbReference>
<proteinExistence type="predicted"/>
<dbReference type="PANTHER" id="PTHR34987">
    <property type="entry name" value="C, PUTATIVE (AFU_ORTHOLOGUE AFUA_3G02880)-RELATED"/>
    <property type="match status" value="1"/>
</dbReference>
<keyword evidence="1" id="KW-0732">Signal</keyword>
<organism evidence="5 6">
    <name type="scientific">Pseudoduganella rivuli</name>
    <dbReference type="NCBI Taxonomy" id="2666085"/>
    <lineage>
        <taxon>Bacteria</taxon>
        <taxon>Pseudomonadati</taxon>
        <taxon>Pseudomonadota</taxon>
        <taxon>Betaproteobacteria</taxon>
        <taxon>Burkholderiales</taxon>
        <taxon>Oxalobacteraceae</taxon>
        <taxon>Telluria group</taxon>
        <taxon>Pseudoduganella</taxon>
    </lineage>
</organism>
<dbReference type="InterPro" id="IPR035398">
    <property type="entry name" value="Bac_rhamnosid_C"/>
</dbReference>
<name>A0A7X2INN4_9BURK</name>
<accession>A0A7X2INN4</accession>
<comment type="caution">
    <text evidence="5">The sequence shown here is derived from an EMBL/GenBank/DDBJ whole genome shotgun (WGS) entry which is preliminary data.</text>
</comment>
<keyword evidence="6" id="KW-1185">Reference proteome</keyword>
<feature type="chain" id="PRO_5031061279" evidence="1">
    <location>
        <begin position="26"/>
        <end position="717"/>
    </location>
</feature>
<dbReference type="RefSeq" id="WP_154374759.1">
    <property type="nucleotide sequence ID" value="NZ_WKJJ01000008.1"/>
</dbReference>